<feature type="compositionally biased region" description="Low complexity" evidence="1">
    <location>
        <begin position="231"/>
        <end position="242"/>
    </location>
</feature>
<dbReference type="Proteomes" id="UP000233551">
    <property type="component" value="Unassembled WGS sequence"/>
</dbReference>
<feature type="region of interest" description="Disordered" evidence="1">
    <location>
        <begin position="205"/>
        <end position="288"/>
    </location>
</feature>
<dbReference type="EMBL" id="PGOL01001331">
    <property type="protein sequence ID" value="PKI59032.1"/>
    <property type="molecule type" value="Genomic_DNA"/>
</dbReference>
<feature type="compositionally biased region" description="Low complexity" evidence="1">
    <location>
        <begin position="212"/>
        <end position="223"/>
    </location>
</feature>
<comment type="caution">
    <text evidence="3">The sequence shown here is derived from an EMBL/GenBank/DDBJ whole genome shotgun (WGS) entry which is preliminary data.</text>
</comment>
<feature type="region of interest" description="Disordered" evidence="1">
    <location>
        <begin position="327"/>
        <end position="357"/>
    </location>
</feature>
<feature type="compositionally biased region" description="Low complexity" evidence="1">
    <location>
        <begin position="263"/>
        <end position="283"/>
    </location>
</feature>
<evidence type="ECO:0000256" key="1">
    <source>
        <dbReference type="SAM" id="MobiDB-lite"/>
    </source>
</evidence>
<evidence type="ECO:0000313" key="4">
    <source>
        <dbReference type="Proteomes" id="UP000233551"/>
    </source>
</evidence>
<protein>
    <submittedName>
        <fullName evidence="3">Uncharacterized protein</fullName>
    </submittedName>
</protein>
<gene>
    <name evidence="3" type="ORF">CRG98_020600</name>
</gene>
<keyword evidence="2" id="KW-0812">Transmembrane</keyword>
<keyword evidence="2" id="KW-1133">Transmembrane helix</keyword>
<dbReference type="PANTHER" id="PTHR37189:SF4">
    <property type="entry name" value="TRANSMEMBRANE PROTEIN"/>
    <property type="match status" value="1"/>
</dbReference>
<dbReference type="AlphaFoldDB" id="A0A2I0JRW7"/>
<dbReference type="PANTHER" id="PTHR37189">
    <property type="entry name" value="CONCANAVALIN A-LIKE LECTIN/GLUCANASE DOMAIN-CONTAINING PROTEIN-RELATED"/>
    <property type="match status" value="1"/>
</dbReference>
<organism evidence="3 4">
    <name type="scientific">Punica granatum</name>
    <name type="common">Pomegranate</name>
    <dbReference type="NCBI Taxonomy" id="22663"/>
    <lineage>
        <taxon>Eukaryota</taxon>
        <taxon>Viridiplantae</taxon>
        <taxon>Streptophyta</taxon>
        <taxon>Embryophyta</taxon>
        <taxon>Tracheophyta</taxon>
        <taxon>Spermatophyta</taxon>
        <taxon>Magnoliopsida</taxon>
        <taxon>eudicotyledons</taxon>
        <taxon>Gunneridae</taxon>
        <taxon>Pentapetalae</taxon>
        <taxon>rosids</taxon>
        <taxon>malvids</taxon>
        <taxon>Myrtales</taxon>
        <taxon>Lythraceae</taxon>
        <taxon>Punica</taxon>
    </lineage>
</organism>
<evidence type="ECO:0000256" key="2">
    <source>
        <dbReference type="SAM" id="Phobius"/>
    </source>
</evidence>
<feature type="transmembrane region" description="Helical" evidence="2">
    <location>
        <begin position="294"/>
        <end position="319"/>
    </location>
</feature>
<name>A0A2I0JRW7_PUNGR</name>
<accession>A0A2I0JRW7</accession>
<reference evidence="3 4" key="1">
    <citation type="submission" date="2017-11" db="EMBL/GenBank/DDBJ databases">
        <title>De-novo sequencing of pomegranate (Punica granatum L.) genome.</title>
        <authorList>
            <person name="Akparov Z."/>
            <person name="Amiraslanov A."/>
            <person name="Hajiyeva S."/>
            <person name="Abbasov M."/>
            <person name="Kaur K."/>
            <person name="Hamwieh A."/>
            <person name="Solovyev V."/>
            <person name="Salamov A."/>
            <person name="Braich B."/>
            <person name="Kosarev P."/>
            <person name="Mahmoud A."/>
            <person name="Hajiyev E."/>
            <person name="Babayeva S."/>
            <person name="Izzatullayeva V."/>
            <person name="Mammadov A."/>
            <person name="Mammadov A."/>
            <person name="Sharifova S."/>
            <person name="Ojaghi J."/>
            <person name="Eynullazada K."/>
            <person name="Bayramov B."/>
            <person name="Abdulazimova A."/>
            <person name="Shahmuradov I."/>
        </authorList>
    </citation>
    <scope>NUCLEOTIDE SEQUENCE [LARGE SCALE GENOMIC DNA]</scope>
    <source>
        <strain evidence="4">cv. AG2017</strain>
        <tissue evidence="3">Leaf</tissue>
    </source>
</reference>
<keyword evidence="2" id="KW-0472">Membrane</keyword>
<evidence type="ECO:0000313" key="3">
    <source>
        <dbReference type="EMBL" id="PKI59032.1"/>
    </source>
</evidence>
<sequence length="357" mass="37866">MEFDIVGSHILSDSNIANSHRVHSPIEGLGVSEAELTWPLTVREREKISWGEAVEVMHVELPNSISIFDRCKAAAMHGVNGGVGPVGGGGGMRKTTKGNGGGSSLTYSVFSFSDRKSRAPCLYSIPANKCENTDSPRIDHENLIILQYFRPDSLRVFGIHRNIEDREMWGCRGCGGLVAAALLLLMAADDVKRHVLGSARELRPSDHGLAYQGSPPAGQQSPPEMVTFFGASSSSSPSSASAPHPPSVALPRAMNSSDAALWSQQQQPEQQQQEKPPSSSSRSRSSDRAMKEGLLIGSLVCGISGVALLAASAFIFLFFTAKKPNSPLPPTSSASAAHPPSPPHDHNNAVSCVPPAT</sequence>
<keyword evidence="4" id="KW-1185">Reference proteome</keyword>
<proteinExistence type="predicted"/>